<accession>A0A381UHX4</accession>
<evidence type="ECO:0000313" key="1">
    <source>
        <dbReference type="EMBL" id="SVA27301.1"/>
    </source>
</evidence>
<name>A0A381UHX4_9ZZZZ</name>
<dbReference type="EMBL" id="UINC01006400">
    <property type="protein sequence ID" value="SVA27301.1"/>
    <property type="molecule type" value="Genomic_DNA"/>
</dbReference>
<gene>
    <name evidence="1" type="ORF">METZ01_LOCUS80155</name>
</gene>
<reference evidence="1" key="1">
    <citation type="submission" date="2018-05" db="EMBL/GenBank/DDBJ databases">
        <authorList>
            <person name="Lanie J.A."/>
            <person name="Ng W.-L."/>
            <person name="Kazmierczak K.M."/>
            <person name="Andrzejewski T.M."/>
            <person name="Davidsen T.M."/>
            <person name="Wayne K.J."/>
            <person name="Tettelin H."/>
            <person name="Glass J.I."/>
            <person name="Rusch D."/>
            <person name="Podicherti R."/>
            <person name="Tsui H.-C.T."/>
            <person name="Winkler M.E."/>
        </authorList>
    </citation>
    <scope>NUCLEOTIDE SEQUENCE</scope>
</reference>
<sequence>MKILSIVTLGLIFLSCDLTNQKDEESEDSILGSWEQIEKRATISVGWLPLGSSFYMVTFESNGTHTIQQGNFINSLNCTGTWVASGNALTLTNDCGRGENQDNIHYSLTDTIMTWVYDFSETGKRFKMTTLESSF</sequence>
<proteinExistence type="predicted"/>
<evidence type="ECO:0008006" key="2">
    <source>
        <dbReference type="Google" id="ProtNLM"/>
    </source>
</evidence>
<protein>
    <recommendedName>
        <fullName evidence="2">Lipocalin-like domain-containing protein</fullName>
    </recommendedName>
</protein>
<dbReference type="AlphaFoldDB" id="A0A381UHX4"/>
<dbReference type="PROSITE" id="PS51257">
    <property type="entry name" value="PROKAR_LIPOPROTEIN"/>
    <property type="match status" value="1"/>
</dbReference>
<organism evidence="1">
    <name type="scientific">marine metagenome</name>
    <dbReference type="NCBI Taxonomy" id="408172"/>
    <lineage>
        <taxon>unclassified sequences</taxon>
        <taxon>metagenomes</taxon>
        <taxon>ecological metagenomes</taxon>
    </lineage>
</organism>